<accession>A0A1I7S214</accession>
<dbReference type="WBParaSite" id="BXY_0704300.1">
    <property type="protein sequence ID" value="BXY_0704300.1"/>
    <property type="gene ID" value="BXY_0704300"/>
</dbReference>
<dbReference type="SUPFAM" id="SSF103473">
    <property type="entry name" value="MFS general substrate transporter"/>
    <property type="match status" value="1"/>
</dbReference>
<feature type="transmembrane region" description="Helical" evidence="3">
    <location>
        <begin position="454"/>
        <end position="476"/>
    </location>
</feature>
<keyword evidence="3" id="KW-0812">Transmembrane</keyword>
<dbReference type="InterPro" id="IPR011701">
    <property type="entry name" value="MFS"/>
</dbReference>
<feature type="transmembrane region" description="Helical" evidence="3">
    <location>
        <begin position="107"/>
        <end position="127"/>
    </location>
</feature>
<comment type="subcellular location">
    <subcellularLocation>
        <location evidence="1">Membrane</location>
        <topology evidence="1">Multi-pass membrane protein</topology>
    </subcellularLocation>
</comment>
<protein>
    <submittedName>
        <fullName evidence="5">(pine wood nematode) hypothetical protein</fullName>
    </submittedName>
    <submittedName>
        <fullName evidence="8">MFS domain-containing protein</fullName>
    </submittedName>
</protein>
<dbReference type="PANTHER" id="PTHR45757:SF11">
    <property type="entry name" value="MAJOR FACILITATOR SUPERFAMILY (MFS) PROFILE DOMAIN-CONTAINING PROTEIN"/>
    <property type="match status" value="1"/>
</dbReference>
<feature type="transmembrane region" description="Helical" evidence="3">
    <location>
        <begin position="419"/>
        <end position="442"/>
    </location>
</feature>
<keyword evidence="3" id="KW-0472">Membrane</keyword>
<feature type="transmembrane region" description="Helical" evidence="3">
    <location>
        <begin position="226"/>
        <end position="246"/>
    </location>
</feature>
<dbReference type="GO" id="GO:0022857">
    <property type="term" value="F:transmembrane transporter activity"/>
    <property type="evidence" value="ECO:0007669"/>
    <property type="project" value="InterPro"/>
</dbReference>
<evidence type="ECO:0000313" key="5">
    <source>
        <dbReference type="EMBL" id="CAD5212324.1"/>
    </source>
</evidence>
<feature type="compositionally biased region" description="Basic residues" evidence="2">
    <location>
        <begin position="548"/>
        <end position="560"/>
    </location>
</feature>
<evidence type="ECO:0000313" key="8">
    <source>
        <dbReference type="WBParaSite" id="BXY_0704300.1"/>
    </source>
</evidence>
<dbReference type="SMR" id="A0A1I7S214"/>
<reference evidence="5" key="2">
    <citation type="submission" date="2020-09" db="EMBL/GenBank/DDBJ databases">
        <authorList>
            <person name="Kikuchi T."/>
        </authorList>
    </citation>
    <scope>NUCLEOTIDE SEQUENCE</scope>
    <source>
        <strain evidence="5">Ka4C1</strain>
    </source>
</reference>
<proteinExistence type="predicted"/>
<dbReference type="OrthoDB" id="2985014at2759"/>
<dbReference type="Proteomes" id="UP000582659">
    <property type="component" value="Unassembled WGS sequence"/>
</dbReference>
<dbReference type="EMBL" id="CAJFCV020000001">
    <property type="protein sequence ID" value="CAG9090276.1"/>
    <property type="molecule type" value="Genomic_DNA"/>
</dbReference>
<feature type="region of interest" description="Disordered" evidence="2">
    <location>
        <begin position="516"/>
        <end position="560"/>
    </location>
</feature>
<reference evidence="8" key="1">
    <citation type="submission" date="2016-11" db="UniProtKB">
        <authorList>
            <consortium name="WormBaseParasite"/>
        </authorList>
    </citation>
    <scope>IDENTIFICATION</scope>
</reference>
<dbReference type="Gene3D" id="1.20.1250.20">
    <property type="entry name" value="MFS general substrate transporter like domains"/>
    <property type="match status" value="2"/>
</dbReference>
<dbReference type="InterPro" id="IPR020846">
    <property type="entry name" value="MFS_dom"/>
</dbReference>
<feature type="transmembrane region" description="Helical" evidence="3">
    <location>
        <begin position="388"/>
        <end position="407"/>
    </location>
</feature>
<dbReference type="Proteomes" id="UP000095284">
    <property type="component" value="Unplaced"/>
</dbReference>
<dbReference type="EMBL" id="CAJFDI010000001">
    <property type="protein sequence ID" value="CAD5212324.1"/>
    <property type="molecule type" value="Genomic_DNA"/>
</dbReference>
<feature type="domain" description="Major facilitator superfamily (MFS) profile" evidence="4">
    <location>
        <begin position="58"/>
        <end position="480"/>
    </location>
</feature>
<feature type="transmembrane region" description="Helical" evidence="3">
    <location>
        <begin position="290"/>
        <end position="308"/>
    </location>
</feature>
<evidence type="ECO:0000259" key="4">
    <source>
        <dbReference type="PROSITE" id="PS50850"/>
    </source>
</evidence>
<keyword evidence="7" id="KW-1185">Reference proteome</keyword>
<feature type="transmembrane region" description="Helical" evidence="3">
    <location>
        <begin position="51"/>
        <end position="71"/>
    </location>
</feature>
<evidence type="ECO:0000256" key="1">
    <source>
        <dbReference type="ARBA" id="ARBA00004141"/>
    </source>
</evidence>
<keyword evidence="3" id="KW-1133">Transmembrane helix</keyword>
<evidence type="ECO:0000256" key="2">
    <source>
        <dbReference type="SAM" id="MobiDB-lite"/>
    </source>
</evidence>
<evidence type="ECO:0000256" key="3">
    <source>
        <dbReference type="SAM" id="Phobius"/>
    </source>
</evidence>
<feature type="transmembrane region" description="Helical" evidence="3">
    <location>
        <begin position="328"/>
        <end position="349"/>
    </location>
</feature>
<dbReference type="GO" id="GO:0016020">
    <property type="term" value="C:membrane"/>
    <property type="evidence" value="ECO:0007669"/>
    <property type="project" value="UniProtKB-SubCell"/>
</dbReference>
<dbReference type="PANTHER" id="PTHR45757">
    <property type="entry name" value="PROTEIN CBG23364-RELATED"/>
    <property type="match status" value="1"/>
</dbReference>
<dbReference type="AlphaFoldDB" id="A0A1I7S214"/>
<evidence type="ECO:0000313" key="6">
    <source>
        <dbReference type="Proteomes" id="UP000095284"/>
    </source>
</evidence>
<feature type="transmembrane region" description="Helical" evidence="3">
    <location>
        <begin position="361"/>
        <end position="382"/>
    </location>
</feature>
<dbReference type="Proteomes" id="UP000659654">
    <property type="component" value="Unassembled WGS sequence"/>
</dbReference>
<dbReference type="InterPro" id="IPR036259">
    <property type="entry name" value="MFS_trans_sf"/>
</dbReference>
<name>A0A1I7S214_BURXY</name>
<dbReference type="Pfam" id="PF07690">
    <property type="entry name" value="MFS_1"/>
    <property type="match status" value="1"/>
</dbReference>
<sequence length="560" mass="61907">MPPNCELSRQHSIVVLTEKEVRELAAKQKLAEPFECEDQTVGCLCAGKTRFLVLFVSMICMSMVVANSLSLNFTVICMTKSGHEEPANETWAHERDDFIFSDNQRNWLFSIIAVGTICGAFPFFFMAGRIGIRLSFVLYGCISGLSTLAIPYAVQYGFPYVLAMRFLQGLSLAALWPSTGSITTEWSTTKRSGTYIAILSCHLQIGPVLTMPIAGELCSSPLGWPAVYYFLGAATLLLVSVFALFYRDSPGKHRCVGPTERMVLQKGKIVQIAEENRPKVPFLAIFTDKAVLGCLFTTFGGNLGYQILNQYSAFFLNTVIKFDVKKTGFITALPFLLAIMFKVAAGPISDKMPYFGPRGRVIIFASISHFVMSGAFICLAFVDEHTQLLAQIIFTVAVTFSGLNAMGNIKSLQLISGPFVYVLMATVTLSSSICILILPFIVEFMAPNNTPQEWSQMWICFGSFIILSTLVFNCVAEAEPRPWAMGKKSHSPNKIAPVQIDVAELGQTHKLDEALERRRASFSSSSDEDSGNDSIHDDCADILPQRKRESRKSKKEKADQ</sequence>
<gene>
    <name evidence="5" type="ORF">BXYJ_LOCUS2863</name>
</gene>
<evidence type="ECO:0000313" key="7">
    <source>
        <dbReference type="Proteomes" id="UP000659654"/>
    </source>
</evidence>
<feature type="transmembrane region" description="Helical" evidence="3">
    <location>
        <begin position="134"/>
        <end position="154"/>
    </location>
</feature>
<dbReference type="eggNOG" id="KOG2532">
    <property type="taxonomic scope" value="Eukaryota"/>
</dbReference>
<organism evidence="6 8">
    <name type="scientific">Bursaphelenchus xylophilus</name>
    <name type="common">Pinewood nematode worm</name>
    <name type="synonym">Aphelenchoides xylophilus</name>
    <dbReference type="NCBI Taxonomy" id="6326"/>
    <lineage>
        <taxon>Eukaryota</taxon>
        <taxon>Metazoa</taxon>
        <taxon>Ecdysozoa</taxon>
        <taxon>Nematoda</taxon>
        <taxon>Chromadorea</taxon>
        <taxon>Rhabditida</taxon>
        <taxon>Tylenchina</taxon>
        <taxon>Tylenchomorpha</taxon>
        <taxon>Aphelenchoidea</taxon>
        <taxon>Aphelenchoididae</taxon>
        <taxon>Bursaphelenchus</taxon>
    </lineage>
</organism>
<dbReference type="PROSITE" id="PS50850">
    <property type="entry name" value="MFS"/>
    <property type="match status" value="1"/>
</dbReference>
<feature type="compositionally biased region" description="Basic and acidic residues" evidence="2">
    <location>
        <begin position="534"/>
        <end position="547"/>
    </location>
</feature>